<dbReference type="RefSeq" id="WP_114100314.1">
    <property type="nucleotide sequence ID" value="NZ_JPWF01000001.1"/>
</dbReference>
<dbReference type="AlphaFoldDB" id="A0A367WDM0"/>
<accession>A0A367WDM0</accession>
<reference evidence="2 3" key="1">
    <citation type="submission" date="2014-07" db="EMBL/GenBank/DDBJ databases">
        <title>Draft genome sequence of Thalassospira profundimaris 35.</title>
        <authorList>
            <person name="Lai Q."/>
            <person name="Shao Z."/>
        </authorList>
    </citation>
    <scope>NUCLEOTIDE SEQUENCE [LARGE SCALE GENOMIC DNA]</scope>
    <source>
        <strain evidence="2 3">35</strain>
    </source>
</reference>
<dbReference type="OrthoDB" id="9808190at2"/>
<evidence type="ECO:0000256" key="1">
    <source>
        <dbReference type="SAM" id="Phobius"/>
    </source>
</evidence>
<comment type="caution">
    <text evidence="2">The sequence shown here is derived from an EMBL/GenBank/DDBJ whole genome shotgun (WGS) entry which is preliminary data.</text>
</comment>
<dbReference type="Proteomes" id="UP000253226">
    <property type="component" value="Unassembled WGS sequence"/>
</dbReference>
<dbReference type="PIRSF" id="PIRSF032162">
    <property type="entry name" value="UCP032162_imp"/>
    <property type="match status" value="1"/>
</dbReference>
<dbReference type="InterPro" id="IPR019253">
    <property type="entry name" value="DUF2244_TM"/>
</dbReference>
<feature type="transmembrane region" description="Helical" evidence="1">
    <location>
        <begin position="54"/>
        <end position="72"/>
    </location>
</feature>
<feature type="transmembrane region" description="Helical" evidence="1">
    <location>
        <begin position="30"/>
        <end position="48"/>
    </location>
</feature>
<evidence type="ECO:0000313" key="3">
    <source>
        <dbReference type="Proteomes" id="UP000253226"/>
    </source>
</evidence>
<dbReference type="InterPro" id="IPR016990">
    <property type="entry name" value="UCP032162_TM"/>
</dbReference>
<protein>
    <recommendedName>
        <fullName evidence="4">Integral membrane protein</fullName>
    </recommendedName>
</protein>
<name>A0A367WDM0_9PROT</name>
<organism evidence="2 3">
    <name type="scientific">Thalassospira profundimaris</name>
    <dbReference type="NCBI Taxonomy" id="502049"/>
    <lineage>
        <taxon>Bacteria</taxon>
        <taxon>Pseudomonadati</taxon>
        <taxon>Pseudomonadota</taxon>
        <taxon>Alphaproteobacteria</taxon>
        <taxon>Rhodospirillales</taxon>
        <taxon>Thalassospiraceae</taxon>
        <taxon>Thalassospira</taxon>
    </lineage>
</organism>
<dbReference type="Pfam" id="PF10003">
    <property type="entry name" value="DUF2244"/>
    <property type="match status" value="1"/>
</dbReference>
<evidence type="ECO:0008006" key="4">
    <source>
        <dbReference type="Google" id="ProtNLM"/>
    </source>
</evidence>
<keyword evidence="1" id="KW-0472">Membrane</keyword>
<dbReference type="EMBL" id="JPWF01000001">
    <property type="protein sequence ID" value="RCK39518.1"/>
    <property type="molecule type" value="Genomic_DNA"/>
</dbReference>
<evidence type="ECO:0000313" key="2">
    <source>
        <dbReference type="EMBL" id="RCK39518.1"/>
    </source>
</evidence>
<keyword evidence="1" id="KW-0812">Transmembrane</keyword>
<sequence>MTAVPRSAKPIYRVDLFPPRSLSRRAARNIVLMLATLTTCIGLVFWSVGAWPVIGFLGVDVVLLSLAFYFSFRSARQEERIELSTGNLRVTRISVRGDRQEFDFQPYWLRVVLERGEDDQCALFLRTHGEKFEIAGFLGADEKADLADKLDDVLRHTRCNPADIAARAR</sequence>
<keyword evidence="1" id="KW-1133">Transmembrane helix</keyword>
<gene>
    <name evidence="2" type="ORF">TH19_00185</name>
</gene>
<proteinExistence type="predicted"/>